<evidence type="ECO:0000313" key="2">
    <source>
        <dbReference type="EMBL" id="CAB4820660.1"/>
    </source>
</evidence>
<evidence type="ECO:0000256" key="1">
    <source>
        <dbReference type="SAM" id="MobiDB-lite"/>
    </source>
</evidence>
<sequence>MAVAWPGRLVRRFRERTPPSVDTPDTIQQADSGRTSRRGILAALGLGGAATALVTSARPAQAQTTETTTAPTDPSPYGTPSTEPMLVTAAPTDTRPYDTTTYDTSPEPRVLAAGGESTPPPKKIQPEDLPLLGAAKVLELTAAQASETVIARLDSLGVDEATAALLRAIAAHHRAYAEAISAAFGPGSPATPNPALLTLLGGPVFAEGTGAEVLKAMQEVEHHCSDTHQTLLGLLISTDAAALVASIVVIEARHAVVLGMLLGQPYGADELAIEDSADALLLEQIVGGK</sequence>
<feature type="compositionally biased region" description="Low complexity" evidence="1">
    <location>
        <begin position="55"/>
        <end position="72"/>
    </location>
</feature>
<organism evidence="2">
    <name type="scientific">freshwater metagenome</name>
    <dbReference type="NCBI Taxonomy" id="449393"/>
    <lineage>
        <taxon>unclassified sequences</taxon>
        <taxon>metagenomes</taxon>
        <taxon>ecological metagenomes</taxon>
    </lineage>
</organism>
<dbReference type="Pfam" id="PF13668">
    <property type="entry name" value="Ferritin_2"/>
    <property type="match status" value="1"/>
</dbReference>
<feature type="compositionally biased region" description="Low complexity" evidence="1">
    <location>
        <begin position="88"/>
        <end position="104"/>
    </location>
</feature>
<feature type="region of interest" description="Disordered" evidence="1">
    <location>
        <begin position="55"/>
        <end position="123"/>
    </location>
</feature>
<dbReference type="AlphaFoldDB" id="A0A6J6ZFY9"/>
<dbReference type="EMBL" id="CAFAAJ010000187">
    <property type="protein sequence ID" value="CAB4820660.1"/>
    <property type="molecule type" value="Genomic_DNA"/>
</dbReference>
<gene>
    <name evidence="2" type="ORF">UFOPK3001_02174</name>
</gene>
<dbReference type="SUPFAM" id="SSF47240">
    <property type="entry name" value="Ferritin-like"/>
    <property type="match status" value="1"/>
</dbReference>
<accession>A0A6J6ZFY9</accession>
<name>A0A6J6ZFY9_9ZZZZ</name>
<dbReference type="PROSITE" id="PS51318">
    <property type="entry name" value="TAT"/>
    <property type="match status" value="1"/>
</dbReference>
<protein>
    <submittedName>
        <fullName evidence="2">Unannotated protein</fullName>
    </submittedName>
</protein>
<dbReference type="InterPro" id="IPR009078">
    <property type="entry name" value="Ferritin-like_SF"/>
</dbReference>
<proteinExistence type="predicted"/>
<dbReference type="InterPro" id="IPR006311">
    <property type="entry name" value="TAT_signal"/>
</dbReference>
<dbReference type="CDD" id="cd00657">
    <property type="entry name" value="Ferritin_like"/>
    <property type="match status" value="1"/>
</dbReference>
<reference evidence="2" key="1">
    <citation type="submission" date="2020-05" db="EMBL/GenBank/DDBJ databases">
        <authorList>
            <person name="Chiriac C."/>
            <person name="Salcher M."/>
            <person name="Ghai R."/>
            <person name="Kavagutti S V."/>
        </authorList>
    </citation>
    <scope>NUCLEOTIDE SEQUENCE</scope>
</reference>